<accession>A0A914EBE4</accession>
<protein>
    <submittedName>
        <fullName evidence="2">Uncharacterized protein</fullName>
    </submittedName>
</protein>
<reference evidence="2" key="1">
    <citation type="submission" date="2022-11" db="UniProtKB">
        <authorList>
            <consortium name="WormBaseParasite"/>
        </authorList>
    </citation>
    <scope>IDENTIFICATION</scope>
</reference>
<dbReference type="WBParaSite" id="ACRNAN_scaffold664.g9213.t1">
    <property type="protein sequence ID" value="ACRNAN_scaffold664.g9213.t1"/>
    <property type="gene ID" value="ACRNAN_scaffold664.g9213"/>
</dbReference>
<keyword evidence="1" id="KW-1185">Reference proteome</keyword>
<dbReference type="AlphaFoldDB" id="A0A914EBE4"/>
<evidence type="ECO:0000313" key="2">
    <source>
        <dbReference type="WBParaSite" id="ACRNAN_scaffold664.g9213.t1"/>
    </source>
</evidence>
<name>A0A914EBE4_9BILA</name>
<evidence type="ECO:0000313" key="1">
    <source>
        <dbReference type="Proteomes" id="UP000887540"/>
    </source>
</evidence>
<proteinExistence type="predicted"/>
<dbReference type="Proteomes" id="UP000887540">
    <property type="component" value="Unplaced"/>
</dbReference>
<organism evidence="1 2">
    <name type="scientific">Acrobeloides nanus</name>
    <dbReference type="NCBI Taxonomy" id="290746"/>
    <lineage>
        <taxon>Eukaryota</taxon>
        <taxon>Metazoa</taxon>
        <taxon>Ecdysozoa</taxon>
        <taxon>Nematoda</taxon>
        <taxon>Chromadorea</taxon>
        <taxon>Rhabditida</taxon>
        <taxon>Tylenchina</taxon>
        <taxon>Cephalobomorpha</taxon>
        <taxon>Cephaloboidea</taxon>
        <taxon>Cephalobidae</taxon>
        <taxon>Acrobeloides</taxon>
    </lineage>
</organism>
<sequence>MPSQKLVGDVVMFIVIKSTTELKLKSMIYIPSRAVPIFYENLVKIFNEYEKLPNKLDSEPTVDHAISTSQAISRRTSAIVNDRHRSKYANELVGKRLTRNERTQIAKEEKEFIEENRKDWMKPKESGKEILEEAVDPIKLKRDKARARLIEQLKAQEEKKRIKLAREKTREAKQKLWAMTYEAKRLGWKPPELRNPKPPKVRWFQKLVIRTFILNRKRFFVNLIRLNKDQSKIIVHLSKYDNYTNKKSHLHLSIDGAKNLLSKLKEVIEVIEKGRKESDDEKCEYKSSFLAKMRSKNGDKEVEYNVRLKTINEENKLNTYLVVSYSLENDKNGITIRDNAIPNIKKAIEELLSKYAELKPTEALRNENV</sequence>